<dbReference type="AlphaFoldDB" id="A0A392WFH4"/>
<accession>A0A392WFH4</accession>
<feature type="region of interest" description="Disordered" evidence="1">
    <location>
        <begin position="1"/>
        <end position="66"/>
    </location>
</feature>
<evidence type="ECO:0000313" key="3">
    <source>
        <dbReference type="Proteomes" id="UP000265520"/>
    </source>
</evidence>
<evidence type="ECO:0000256" key="1">
    <source>
        <dbReference type="SAM" id="MobiDB-lite"/>
    </source>
</evidence>
<organism evidence="2 3">
    <name type="scientific">Trifolium medium</name>
    <dbReference type="NCBI Taxonomy" id="97028"/>
    <lineage>
        <taxon>Eukaryota</taxon>
        <taxon>Viridiplantae</taxon>
        <taxon>Streptophyta</taxon>
        <taxon>Embryophyta</taxon>
        <taxon>Tracheophyta</taxon>
        <taxon>Spermatophyta</taxon>
        <taxon>Magnoliopsida</taxon>
        <taxon>eudicotyledons</taxon>
        <taxon>Gunneridae</taxon>
        <taxon>Pentapetalae</taxon>
        <taxon>rosids</taxon>
        <taxon>fabids</taxon>
        <taxon>Fabales</taxon>
        <taxon>Fabaceae</taxon>
        <taxon>Papilionoideae</taxon>
        <taxon>50 kb inversion clade</taxon>
        <taxon>NPAAA clade</taxon>
        <taxon>Hologalegina</taxon>
        <taxon>IRL clade</taxon>
        <taxon>Trifolieae</taxon>
        <taxon>Trifolium</taxon>
    </lineage>
</organism>
<sequence>TKVSASERRQKAAENLLKKRTRKCPAQDEADETAPAEHHEVEPDQADHHHADVTEEGHSGDDGDDI</sequence>
<feature type="compositionally biased region" description="Basic and acidic residues" evidence="1">
    <location>
        <begin position="1"/>
        <end position="12"/>
    </location>
</feature>
<keyword evidence="3" id="KW-1185">Reference proteome</keyword>
<feature type="non-terminal residue" evidence="2">
    <location>
        <position position="66"/>
    </location>
</feature>
<protein>
    <submittedName>
        <fullName evidence="2">Uncharacterized protein</fullName>
    </submittedName>
</protein>
<reference evidence="2 3" key="1">
    <citation type="journal article" date="2018" name="Front. Plant Sci.">
        <title>Red Clover (Trifolium pratense) and Zigzag Clover (T. medium) - A Picture of Genomic Similarities and Differences.</title>
        <authorList>
            <person name="Dluhosova J."/>
            <person name="Istvanek J."/>
            <person name="Nedelnik J."/>
            <person name="Repkova J."/>
        </authorList>
    </citation>
    <scope>NUCLEOTIDE SEQUENCE [LARGE SCALE GENOMIC DNA]</scope>
    <source>
        <strain evidence="3">cv. 10/8</strain>
        <tissue evidence="2">Leaf</tissue>
    </source>
</reference>
<feature type="non-terminal residue" evidence="2">
    <location>
        <position position="1"/>
    </location>
</feature>
<dbReference type="Proteomes" id="UP000265520">
    <property type="component" value="Unassembled WGS sequence"/>
</dbReference>
<feature type="compositionally biased region" description="Basic and acidic residues" evidence="1">
    <location>
        <begin position="35"/>
        <end position="66"/>
    </location>
</feature>
<evidence type="ECO:0000313" key="2">
    <source>
        <dbReference type="EMBL" id="MCI98249.1"/>
    </source>
</evidence>
<comment type="caution">
    <text evidence="2">The sequence shown here is derived from an EMBL/GenBank/DDBJ whole genome shotgun (WGS) entry which is preliminary data.</text>
</comment>
<name>A0A392WFH4_9FABA</name>
<dbReference type="EMBL" id="LXQA011467992">
    <property type="protein sequence ID" value="MCI98249.1"/>
    <property type="molecule type" value="Genomic_DNA"/>
</dbReference>
<proteinExistence type="predicted"/>